<keyword evidence="2" id="KW-1185">Reference proteome</keyword>
<gene>
    <name evidence="1" type="ORF">ACFOFO_04695</name>
</gene>
<dbReference type="Proteomes" id="UP001595530">
    <property type="component" value="Unassembled WGS sequence"/>
</dbReference>
<dbReference type="EMBL" id="JBHRTP010000009">
    <property type="protein sequence ID" value="MFC3107267.1"/>
    <property type="molecule type" value="Genomic_DNA"/>
</dbReference>
<evidence type="ECO:0000313" key="1">
    <source>
        <dbReference type="EMBL" id="MFC3107267.1"/>
    </source>
</evidence>
<proteinExistence type="predicted"/>
<evidence type="ECO:0000313" key="2">
    <source>
        <dbReference type="Proteomes" id="UP001595530"/>
    </source>
</evidence>
<dbReference type="RefSeq" id="WP_390328953.1">
    <property type="nucleotide sequence ID" value="NZ_JBHRTP010000009.1"/>
</dbReference>
<comment type="caution">
    <text evidence="1">The sequence shown here is derived from an EMBL/GenBank/DDBJ whole genome shotgun (WGS) entry which is preliminary data.</text>
</comment>
<sequence length="104" mass="10654">MGPVAQIDNGIVAVMTLTNNAIIGWTWHRAGLPSGADGKEDPSFQIKPQIALTLIECAEAAGIGFRAFMGGLLTASATRTAGPVNSGALAHAVLARILEQALTS</sequence>
<accession>A0ABV7F0F5</accession>
<reference evidence="2" key="1">
    <citation type="journal article" date="2019" name="Int. J. Syst. Evol. Microbiol.">
        <title>The Global Catalogue of Microorganisms (GCM) 10K type strain sequencing project: providing services to taxonomists for standard genome sequencing and annotation.</title>
        <authorList>
            <consortium name="The Broad Institute Genomics Platform"/>
            <consortium name="The Broad Institute Genome Sequencing Center for Infectious Disease"/>
            <person name="Wu L."/>
            <person name="Ma J."/>
        </authorList>
    </citation>
    <scope>NUCLEOTIDE SEQUENCE [LARGE SCALE GENOMIC DNA]</scope>
    <source>
        <strain evidence="2">KCTC 42986</strain>
    </source>
</reference>
<name>A0ABV7F0F5_9BURK</name>
<organism evidence="1 2">
    <name type="scientific">Undibacterium arcticum</name>
    <dbReference type="NCBI Taxonomy" id="1762892"/>
    <lineage>
        <taxon>Bacteria</taxon>
        <taxon>Pseudomonadati</taxon>
        <taxon>Pseudomonadota</taxon>
        <taxon>Betaproteobacteria</taxon>
        <taxon>Burkholderiales</taxon>
        <taxon>Oxalobacteraceae</taxon>
        <taxon>Undibacterium</taxon>
    </lineage>
</organism>
<protein>
    <submittedName>
        <fullName evidence="1">Uncharacterized protein</fullName>
    </submittedName>
</protein>